<sequence>MSDADRRPYLIACTVPVAEYVDEFALTQYVLKHFPQFLTPLERRACAYTTPILSSDDSAKVRTLATKLNDQYGFVPDSDIIAACATDRYAFMDHTRDRILADHPTDVFINRCPECSRIVRTLLAKQCSWCKHKWHTA</sequence>
<name>F2AT93_RHOBT</name>
<gene>
    <name evidence="1" type="ORF">RBWH47_03201</name>
</gene>
<proteinExistence type="predicted"/>
<organism evidence="1 2">
    <name type="scientific">Rhodopirellula baltica WH47</name>
    <dbReference type="NCBI Taxonomy" id="991778"/>
    <lineage>
        <taxon>Bacteria</taxon>
        <taxon>Pseudomonadati</taxon>
        <taxon>Planctomycetota</taxon>
        <taxon>Planctomycetia</taxon>
        <taxon>Pirellulales</taxon>
        <taxon>Pirellulaceae</taxon>
        <taxon>Rhodopirellula</taxon>
    </lineage>
</organism>
<evidence type="ECO:0000313" key="1">
    <source>
        <dbReference type="EMBL" id="EGF27115.1"/>
    </source>
</evidence>
<protein>
    <submittedName>
        <fullName evidence="1">Uncharacterized protein</fullName>
    </submittedName>
</protein>
<comment type="caution">
    <text evidence="1">The sequence shown here is derived from an EMBL/GenBank/DDBJ whole genome shotgun (WGS) entry which is preliminary data.</text>
</comment>
<dbReference type="EMBL" id="AFAR01000161">
    <property type="protein sequence ID" value="EGF27115.1"/>
    <property type="molecule type" value="Genomic_DNA"/>
</dbReference>
<dbReference type="PATRIC" id="fig|991778.3.peg.3118"/>
<dbReference type="AlphaFoldDB" id="F2AT93"/>
<reference evidence="1 2" key="1">
    <citation type="journal article" date="2013" name="Mar. Genomics">
        <title>Expression of sulfatases in Rhodopirellula baltica and the diversity of sulfatases in the genus Rhodopirellula.</title>
        <authorList>
            <person name="Wegner C.E."/>
            <person name="Richter-Heitmann T."/>
            <person name="Klindworth A."/>
            <person name="Klockow C."/>
            <person name="Richter M."/>
            <person name="Achstetter T."/>
            <person name="Glockner F.O."/>
            <person name="Harder J."/>
        </authorList>
    </citation>
    <scope>NUCLEOTIDE SEQUENCE [LARGE SCALE GENOMIC DNA]</scope>
    <source>
        <strain evidence="1 2">WH47</strain>
    </source>
</reference>
<evidence type="ECO:0000313" key="2">
    <source>
        <dbReference type="Proteomes" id="UP000006222"/>
    </source>
</evidence>
<dbReference type="Proteomes" id="UP000006222">
    <property type="component" value="Unassembled WGS sequence"/>
</dbReference>
<accession>F2AT93</accession>
<dbReference type="RefSeq" id="WP_007326854.1">
    <property type="nucleotide sequence ID" value="NZ_AFAR01000161.1"/>
</dbReference>